<dbReference type="PANTHER" id="PTHR30217">
    <property type="entry name" value="PEPTIDASE U32 FAMILY"/>
    <property type="match status" value="1"/>
</dbReference>
<protein>
    <submittedName>
        <fullName evidence="5">U32 family peptidase</fullName>
    </submittedName>
</protein>
<evidence type="ECO:0000313" key="6">
    <source>
        <dbReference type="Proteomes" id="UP000823960"/>
    </source>
</evidence>
<keyword evidence="2" id="KW-0378">Hydrolase</keyword>
<dbReference type="SUPFAM" id="SSF51366">
    <property type="entry name" value="Ribulose-phoshate binding barrel"/>
    <property type="match status" value="1"/>
</dbReference>
<sequence>MSKLLTKPEILAPAGDIERLRAAILFGADAVYLGGRSYGMRQGPSNFTQEELSIGCELAHKSGVKVYLTCNTLPTNREIDGFEEFIKSAYAAGIDAAIVNDIGVMSIIKRACPELELHISTQAGIVNYASAREFYSMGAKRVVLARELSIEDIYEIRAKTPKELDIECFVHGAMCVSFSGRCLLSQYLIGRDANRGECAQPCRWSYSLVEEKRPGEYYPVVEDDRGTYILNAKDLCMIGYLDKLAAAGVNSFKIEGRAKSAYYVSVVTNAYRLATDYLFENADSFILPEWIKEEVMKVSHREYSTGFYFGRQDNSQYYKTSGYVRDYDVVAVVDSWNEGRLYCTQRNRFYKNDLLEILVPGKEPISYSACEILNETGEAVEVANIATMKLSMPYPTPLPEGSIIRKRI</sequence>
<evidence type="ECO:0000256" key="1">
    <source>
        <dbReference type="ARBA" id="ARBA00022670"/>
    </source>
</evidence>
<dbReference type="InterPro" id="IPR001539">
    <property type="entry name" value="Peptidase_U32"/>
</dbReference>
<dbReference type="InterPro" id="IPR051454">
    <property type="entry name" value="RNA/ubiquinone_mod_enzymes"/>
</dbReference>
<dbReference type="PROSITE" id="PS01276">
    <property type="entry name" value="PEPTIDASE_U32"/>
    <property type="match status" value="1"/>
</dbReference>
<dbReference type="AlphaFoldDB" id="A0A9D1NQG5"/>
<dbReference type="EMBL" id="DVOL01000058">
    <property type="protein sequence ID" value="HIV10907.1"/>
    <property type="molecule type" value="Genomic_DNA"/>
</dbReference>
<dbReference type="PANTHER" id="PTHR30217:SF6">
    <property type="entry name" value="TRNA HYDROXYLATION PROTEIN P"/>
    <property type="match status" value="1"/>
</dbReference>
<reference evidence="5" key="1">
    <citation type="submission" date="2020-10" db="EMBL/GenBank/DDBJ databases">
        <authorList>
            <person name="Gilroy R."/>
        </authorList>
    </citation>
    <scope>NUCLEOTIDE SEQUENCE</scope>
    <source>
        <strain evidence="5">1370</strain>
    </source>
</reference>
<dbReference type="Pfam" id="PF16325">
    <property type="entry name" value="Peptidase_U32_C"/>
    <property type="match status" value="1"/>
</dbReference>
<evidence type="ECO:0000256" key="3">
    <source>
        <dbReference type="ARBA" id="ARBA00038374"/>
    </source>
</evidence>
<reference evidence="5" key="2">
    <citation type="journal article" date="2021" name="PeerJ">
        <title>Extensive microbial diversity within the chicken gut microbiome revealed by metagenomics and culture.</title>
        <authorList>
            <person name="Gilroy R."/>
            <person name="Ravi A."/>
            <person name="Getino M."/>
            <person name="Pursley I."/>
            <person name="Horton D.L."/>
            <person name="Alikhan N.F."/>
            <person name="Baker D."/>
            <person name="Gharbi K."/>
            <person name="Hall N."/>
            <person name="Watson M."/>
            <person name="Adriaenssens E.M."/>
            <person name="Foster-Nyarko E."/>
            <person name="Jarju S."/>
            <person name="Secka A."/>
            <person name="Antonio M."/>
            <person name="Oren A."/>
            <person name="Chaudhuri R.R."/>
            <person name="La Ragione R."/>
            <person name="Hildebrand F."/>
            <person name="Pallen M.J."/>
        </authorList>
    </citation>
    <scope>NUCLEOTIDE SEQUENCE</scope>
    <source>
        <strain evidence="5">1370</strain>
    </source>
</reference>
<feature type="domain" description="Peptidase family U32 C-terminal" evidence="4">
    <location>
        <begin position="325"/>
        <end position="405"/>
    </location>
</feature>
<keyword evidence="1" id="KW-0645">Protease</keyword>
<dbReference type="GO" id="GO:0006508">
    <property type="term" value="P:proteolysis"/>
    <property type="evidence" value="ECO:0007669"/>
    <property type="project" value="UniProtKB-KW"/>
</dbReference>
<organism evidence="5 6">
    <name type="scientific">Candidatus Faeciplasma avium</name>
    <dbReference type="NCBI Taxonomy" id="2840798"/>
    <lineage>
        <taxon>Bacteria</taxon>
        <taxon>Bacillati</taxon>
        <taxon>Bacillota</taxon>
        <taxon>Clostridia</taxon>
        <taxon>Eubacteriales</taxon>
        <taxon>Oscillospiraceae</taxon>
        <taxon>Oscillospiraceae incertae sedis</taxon>
        <taxon>Candidatus Faeciplasma</taxon>
    </lineage>
</organism>
<comment type="similarity">
    <text evidence="3">Belongs to the peptidase U32 family.</text>
</comment>
<dbReference type="Proteomes" id="UP000823960">
    <property type="component" value="Unassembled WGS sequence"/>
</dbReference>
<dbReference type="Pfam" id="PF01136">
    <property type="entry name" value="Peptidase_U32"/>
    <property type="match status" value="1"/>
</dbReference>
<evidence type="ECO:0000256" key="2">
    <source>
        <dbReference type="ARBA" id="ARBA00022801"/>
    </source>
</evidence>
<dbReference type="InterPro" id="IPR011060">
    <property type="entry name" value="RibuloseP-bd_barrel"/>
</dbReference>
<dbReference type="Gene3D" id="2.40.30.10">
    <property type="entry name" value="Translation factors"/>
    <property type="match status" value="1"/>
</dbReference>
<comment type="caution">
    <text evidence="5">The sequence shown here is derived from an EMBL/GenBank/DDBJ whole genome shotgun (WGS) entry which is preliminary data.</text>
</comment>
<dbReference type="GO" id="GO:0008233">
    <property type="term" value="F:peptidase activity"/>
    <property type="evidence" value="ECO:0007669"/>
    <property type="project" value="UniProtKB-KW"/>
</dbReference>
<evidence type="ECO:0000313" key="5">
    <source>
        <dbReference type="EMBL" id="HIV10907.1"/>
    </source>
</evidence>
<dbReference type="InterPro" id="IPR032525">
    <property type="entry name" value="Peptidase_U32_C"/>
</dbReference>
<accession>A0A9D1NQG5</accession>
<name>A0A9D1NQG5_9FIRM</name>
<evidence type="ECO:0000259" key="4">
    <source>
        <dbReference type="Pfam" id="PF16325"/>
    </source>
</evidence>
<gene>
    <name evidence="5" type="ORF">IAD28_04365</name>
</gene>
<proteinExistence type="inferred from homology"/>